<protein>
    <submittedName>
        <fullName evidence="2">Uncharacterized protein</fullName>
    </submittedName>
</protein>
<feature type="region of interest" description="Disordered" evidence="1">
    <location>
        <begin position="32"/>
        <end position="51"/>
    </location>
</feature>
<name>A0A1Y2BZJ1_9BASI</name>
<feature type="region of interest" description="Disordered" evidence="1">
    <location>
        <begin position="71"/>
        <end position="90"/>
    </location>
</feature>
<dbReference type="Proteomes" id="UP000193467">
    <property type="component" value="Unassembled WGS sequence"/>
</dbReference>
<evidence type="ECO:0000313" key="2">
    <source>
        <dbReference type="EMBL" id="ORY39485.1"/>
    </source>
</evidence>
<accession>A0A1Y2BZJ1</accession>
<comment type="caution">
    <text evidence="2">The sequence shown here is derived from an EMBL/GenBank/DDBJ whole genome shotgun (WGS) entry which is preliminary data.</text>
</comment>
<organism evidence="2 3">
    <name type="scientific">Leucosporidium creatinivorum</name>
    <dbReference type="NCBI Taxonomy" id="106004"/>
    <lineage>
        <taxon>Eukaryota</taxon>
        <taxon>Fungi</taxon>
        <taxon>Dikarya</taxon>
        <taxon>Basidiomycota</taxon>
        <taxon>Pucciniomycotina</taxon>
        <taxon>Microbotryomycetes</taxon>
        <taxon>Leucosporidiales</taxon>
        <taxon>Leucosporidium</taxon>
    </lineage>
</organism>
<feature type="compositionally biased region" description="Basic and acidic residues" evidence="1">
    <location>
        <begin position="119"/>
        <end position="148"/>
    </location>
</feature>
<gene>
    <name evidence="2" type="ORF">BCR35DRAFT_47605</name>
</gene>
<feature type="region of interest" description="Disordered" evidence="1">
    <location>
        <begin position="110"/>
        <end position="148"/>
    </location>
</feature>
<dbReference type="AlphaFoldDB" id="A0A1Y2BZJ1"/>
<evidence type="ECO:0000256" key="1">
    <source>
        <dbReference type="SAM" id="MobiDB-lite"/>
    </source>
</evidence>
<keyword evidence="3" id="KW-1185">Reference proteome</keyword>
<evidence type="ECO:0000313" key="3">
    <source>
        <dbReference type="Proteomes" id="UP000193467"/>
    </source>
</evidence>
<proteinExistence type="predicted"/>
<feature type="compositionally biased region" description="Polar residues" evidence="1">
    <location>
        <begin position="76"/>
        <end position="90"/>
    </location>
</feature>
<dbReference type="EMBL" id="MCGR01000148">
    <property type="protein sequence ID" value="ORY39485.1"/>
    <property type="molecule type" value="Genomic_DNA"/>
</dbReference>
<sequence>MLSLRSTTLLRLRTFAAPQLRTLSTSRAVFAPEGKGETKSAATNSENPAAKRGEVLKNAAKSAGQAVKEAFGGNGEVSTDSARFSPSRPRTVSSCVRKLTLLALRIIAEQEARGNGASGKDKGSTVLPRDHVEEQMDKGKAAGGTRRE</sequence>
<dbReference type="InParanoid" id="A0A1Y2BZJ1"/>
<reference evidence="2 3" key="1">
    <citation type="submission" date="2016-07" db="EMBL/GenBank/DDBJ databases">
        <title>Pervasive Adenine N6-methylation of Active Genes in Fungi.</title>
        <authorList>
            <consortium name="DOE Joint Genome Institute"/>
            <person name="Mondo S.J."/>
            <person name="Dannebaum R.O."/>
            <person name="Kuo R.C."/>
            <person name="Labutti K."/>
            <person name="Haridas S."/>
            <person name="Kuo A."/>
            <person name="Salamov A."/>
            <person name="Ahrendt S.R."/>
            <person name="Lipzen A."/>
            <person name="Sullivan W."/>
            <person name="Andreopoulos W.B."/>
            <person name="Clum A."/>
            <person name="Lindquist E."/>
            <person name="Daum C."/>
            <person name="Ramamoorthy G.K."/>
            <person name="Gryganskyi A."/>
            <person name="Culley D."/>
            <person name="Magnuson J.K."/>
            <person name="James T.Y."/>
            <person name="O'Malley M.A."/>
            <person name="Stajich J.E."/>
            <person name="Spatafora J.W."/>
            <person name="Visel A."/>
            <person name="Grigoriev I.V."/>
        </authorList>
    </citation>
    <scope>NUCLEOTIDE SEQUENCE [LARGE SCALE GENOMIC DNA]</scope>
    <source>
        <strain evidence="2 3">62-1032</strain>
    </source>
</reference>